<comment type="similarity">
    <text evidence="2">Belongs to the major facilitator superfamily. Proton-dependent oligopeptide transporter (POT/PTR) (TC 2.A.17) family.</text>
</comment>
<sequence length="537" mass="59211">MAERFVYNSIASNLISYLTGPLQQPTAAAAANVNTWAGAAWMLPLLGAFVADSYLGRYRTILFSYLLYILASGMLTLSATLSSLRSPDCDIKTSSTSSCPSPTRFQVVFFFMSLYVAALAVGGNKPCVQAFGADQFDPRDPKESESKSSFFNWWYFGLCFSNVVSLCIVNYIQDNLSWGLGFGVPCISMMVAMVVFLLGSKTYRYCLMDEKNPFMSLLEVLVAAAHTGRDPSSSTDKKCLLPIDYEPREEPLHGSSNQFKFLEGAVATENLDSLKLGWSVCTMRQVEDAKMVLGLLPIWATCLIYGVIIAQQSTFFTKQGSTMERGIGSGFQIPPATLQICIYLTVVAVIPIYDRVLVPATRFITGLPSGITVLQRIGIGMFLSVVSMVVAAVVEAQRLKVARDAGLMDKPAATVPMSVWWLIPQYALFGVVEVFSLVGLQELFYDQVPDAMRSVGMSLFFSIFGTGNFIGGFLISVIAKVTSRNNGEGWFSNNLNRAHLDYFYWLLAGLSAIELGIYLYFSKSYIYKNKRKNPNSM</sequence>
<keyword evidence="5 6" id="KW-0472">Membrane</keyword>
<reference evidence="7 8" key="1">
    <citation type="journal article" date="2019" name="Nat. Plants">
        <title>Stout camphor tree genome fills gaps in understanding of flowering plant genome evolution.</title>
        <authorList>
            <person name="Chaw S.M."/>
            <person name="Liu Y.C."/>
            <person name="Wu Y.W."/>
            <person name="Wang H.Y."/>
            <person name="Lin C.I."/>
            <person name="Wu C.S."/>
            <person name="Ke H.M."/>
            <person name="Chang L.Y."/>
            <person name="Hsu C.Y."/>
            <person name="Yang H.T."/>
            <person name="Sudianto E."/>
            <person name="Hsu M.H."/>
            <person name="Wu K.P."/>
            <person name="Wang L.N."/>
            <person name="Leebens-Mack J.H."/>
            <person name="Tsai I.J."/>
        </authorList>
    </citation>
    <scope>NUCLEOTIDE SEQUENCE [LARGE SCALE GENOMIC DNA]</scope>
    <source>
        <strain evidence="8">cv. Chaw 1501</strain>
        <tissue evidence="7">Young leaves</tissue>
    </source>
</reference>
<keyword evidence="8" id="KW-1185">Reference proteome</keyword>
<feature type="transmembrane region" description="Helical" evidence="6">
    <location>
        <begin position="426"/>
        <end position="445"/>
    </location>
</feature>
<name>A0A443NRG3_9MAGN</name>
<evidence type="ECO:0000256" key="4">
    <source>
        <dbReference type="ARBA" id="ARBA00022989"/>
    </source>
</evidence>
<feature type="transmembrane region" description="Helical" evidence="6">
    <location>
        <begin position="178"/>
        <end position="198"/>
    </location>
</feature>
<feature type="transmembrane region" description="Helical" evidence="6">
    <location>
        <begin position="62"/>
        <end position="84"/>
    </location>
</feature>
<evidence type="ECO:0000256" key="1">
    <source>
        <dbReference type="ARBA" id="ARBA00004141"/>
    </source>
</evidence>
<comment type="caution">
    <text evidence="7">The sequence shown here is derived from an EMBL/GenBank/DDBJ whole genome shotgun (WGS) entry which is preliminary data.</text>
</comment>
<dbReference type="PANTHER" id="PTHR11654">
    <property type="entry name" value="OLIGOPEPTIDE TRANSPORTER-RELATED"/>
    <property type="match status" value="1"/>
</dbReference>
<dbReference type="SUPFAM" id="SSF103473">
    <property type="entry name" value="MFS general substrate transporter"/>
    <property type="match status" value="1"/>
</dbReference>
<dbReference type="GO" id="GO:0016020">
    <property type="term" value="C:membrane"/>
    <property type="evidence" value="ECO:0007669"/>
    <property type="project" value="UniProtKB-SubCell"/>
</dbReference>
<feature type="transmembrane region" description="Helical" evidence="6">
    <location>
        <begin position="502"/>
        <end position="521"/>
    </location>
</feature>
<evidence type="ECO:0000256" key="2">
    <source>
        <dbReference type="ARBA" id="ARBA00005982"/>
    </source>
</evidence>
<protein>
    <submittedName>
        <fullName evidence="7">Proton-dependent oligopeptide transporter family</fullName>
    </submittedName>
</protein>
<accession>A0A443NRG3</accession>
<evidence type="ECO:0000256" key="6">
    <source>
        <dbReference type="SAM" id="Phobius"/>
    </source>
</evidence>
<evidence type="ECO:0000313" key="7">
    <source>
        <dbReference type="EMBL" id="RWR81097.1"/>
    </source>
</evidence>
<evidence type="ECO:0000256" key="5">
    <source>
        <dbReference type="ARBA" id="ARBA00023136"/>
    </source>
</evidence>
<feature type="transmembrane region" description="Helical" evidence="6">
    <location>
        <begin position="36"/>
        <end position="55"/>
    </location>
</feature>
<keyword evidence="4 6" id="KW-1133">Transmembrane helix</keyword>
<proteinExistence type="inferred from homology"/>
<dbReference type="AlphaFoldDB" id="A0A443NRG3"/>
<dbReference type="GO" id="GO:0022857">
    <property type="term" value="F:transmembrane transporter activity"/>
    <property type="evidence" value="ECO:0007669"/>
    <property type="project" value="InterPro"/>
</dbReference>
<evidence type="ECO:0000313" key="8">
    <source>
        <dbReference type="Proteomes" id="UP000283530"/>
    </source>
</evidence>
<dbReference type="EMBL" id="QPKB01000003">
    <property type="protein sequence ID" value="RWR81097.1"/>
    <property type="molecule type" value="Genomic_DNA"/>
</dbReference>
<dbReference type="OrthoDB" id="8904098at2759"/>
<dbReference type="Pfam" id="PF00854">
    <property type="entry name" value="PTR2"/>
    <property type="match status" value="1"/>
</dbReference>
<dbReference type="InterPro" id="IPR000109">
    <property type="entry name" value="POT_fam"/>
</dbReference>
<organism evidence="7 8">
    <name type="scientific">Cinnamomum micranthum f. kanehirae</name>
    <dbReference type="NCBI Taxonomy" id="337451"/>
    <lineage>
        <taxon>Eukaryota</taxon>
        <taxon>Viridiplantae</taxon>
        <taxon>Streptophyta</taxon>
        <taxon>Embryophyta</taxon>
        <taxon>Tracheophyta</taxon>
        <taxon>Spermatophyta</taxon>
        <taxon>Magnoliopsida</taxon>
        <taxon>Magnoliidae</taxon>
        <taxon>Laurales</taxon>
        <taxon>Lauraceae</taxon>
        <taxon>Cinnamomum</taxon>
    </lineage>
</organism>
<dbReference type="InterPro" id="IPR036259">
    <property type="entry name" value="MFS_trans_sf"/>
</dbReference>
<feature type="transmembrane region" description="Helical" evidence="6">
    <location>
        <begin position="457"/>
        <end position="482"/>
    </location>
</feature>
<feature type="transmembrane region" description="Helical" evidence="6">
    <location>
        <begin position="292"/>
        <end position="311"/>
    </location>
</feature>
<feature type="transmembrane region" description="Helical" evidence="6">
    <location>
        <begin position="331"/>
        <end position="353"/>
    </location>
</feature>
<evidence type="ECO:0000256" key="3">
    <source>
        <dbReference type="ARBA" id="ARBA00022692"/>
    </source>
</evidence>
<keyword evidence="3 6" id="KW-0812">Transmembrane</keyword>
<feature type="transmembrane region" description="Helical" evidence="6">
    <location>
        <begin position="104"/>
        <end position="122"/>
    </location>
</feature>
<gene>
    <name evidence="7" type="ORF">CKAN_00976500</name>
</gene>
<dbReference type="Gene3D" id="1.20.1250.20">
    <property type="entry name" value="MFS general substrate transporter like domains"/>
    <property type="match status" value="1"/>
</dbReference>
<dbReference type="Proteomes" id="UP000283530">
    <property type="component" value="Unassembled WGS sequence"/>
</dbReference>
<comment type="subcellular location">
    <subcellularLocation>
        <location evidence="1">Membrane</location>
        <topology evidence="1">Multi-pass membrane protein</topology>
    </subcellularLocation>
</comment>
<feature type="transmembrane region" description="Helical" evidence="6">
    <location>
        <begin position="373"/>
        <end position="394"/>
    </location>
</feature>
<feature type="transmembrane region" description="Helical" evidence="6">
    <location>
        <begin position="153"/>
        <end position="172"/>
    </location>
</feature>